<proteinExistence type="predicted"/>
<evidence type="ECO:0000259" key="5">
    <source>
        <dbReference type="SMART" id="SM00895"/>
    </source>
</evidence>
<sequence>MSKTSIVFKQTYNRCLHLLEGCESLPSEPELGLTLGVSRTTVRAVLTQLEGTRLISWNKRSKVRLREPCIADFYPAEETDSPADIVERGFMRRLLAQGVEPGTQLTEAELARDMGVGASSVREFLIRFSRFGLIEKRPKSRWRFKGFTRDFALELIEIREMFELRSAFAFTTLAEENPAWAALDRIEAEHHALAASMATRYGDFSELDERFHRLIHNASRNRFIIDFYDVIAMIFHYHYQWNKVGERERNASAVAEHLAYAEALRSRDRGRVQAACGAHLTSARNTLLDSVPSRV</sequence>
<dbReference type="Gene3D" id="1.10.10.10">
    <property type="entry name" value="Winged helix-like DNA-binding domain superfamily/Winged helix DNA-binding domain"/>
    <property type="match status" value="2"/>
</dbReference>
<dbReference type="SUPFAM" id="SSF48008">
    <property type="entry name" value="GntR ligand-binding domain-like"/>
    <property type="match status" value="1"/>
</dbReference>
<dbReference type="EMBL" id="PXYK01000021">
    <property type="protein sequence ID" value="PSJ56536.1"/>
    <property type="molecule type" value="Genomic_DNA"/>
</dbReference>
<reference evidence="6 7" key="1">
    <citation type="submission" date="2018-03" db="EMBL/GenBank/DDBJ databases">
        <title>The draft genome of Mesorhizobium sp. 6GN-30.</title>
        <authorList>
            <person name="Liu L."/>
            <person name="Li L."/>
            <person name="Wang T."/>
            <person name="Zhang X."/>
            <person name="Liang L."/>
        </authorList>
    </citation>
    <scope>NUCLEOTIDE SEQUENCE [LARGE SCALE GENOMIC DNA]</scope>
    <source>
        <strain evidence="6 7">6GN30</strain>
    </source>
</reference>
<dbReference type="SUPFAM" id="SSF46785">
    <property type="entry name" value="Winged helix' DNA-binding domain"/>
    <property type="match status" value="2"/>
</dbReference>
<accession>A0A2P7S284</accession>
<keyword evidence="7" id="KW-1185">Reference proteome</keyword>
<evidence type="ECO:0000313" key="6">
    <source>
        <dbReference type="EMBL" id="PSJ56536.1"/>
    </source>
</evidence>
<dbReference type="InterPro" id="IPR000524">
    <property type="entry name" value="Tscrpt_reg_HTH_GntR"/>
</dbReference>
<evidence type="ECO:0000259" key="4">
    <source>
        <dbReference type="SMART" id="SM00345"/>
    </source>
</evidence>
<name>A0A2P7S284_9HYPH</name>
<dbReference type="PANTHER" id="PTHR43537:SF51">
    <property type="entry name" value="HTH-TYPE TRANSCRIPTIONAL REGULATOR LGOR-RELATED"/>
    <property type="match status" value="1"/>
</dbReference>
<keyword evidence="1" id="KW-0805">Transcription regulation</keyword>
<dbReference type="AlphaFoldDB" id="A0A2P7S284"/>
<feature type="domain" description="HTH gntR-type" evidence="4">
    <location>
        <begin position="11"/>
        <end position="65"/>
    </location>
</feature>
<dbReference type="InterPro" id="IPR036390">
    <property type="entry name" value="WH_DNA-bd_sf"/>
</dbReference>
<dbReference type="Pfam" id="PF07729">
    <property type="entry name" value="FCD"/>
    <property type="match status" value="1"/>
</dbReference>
<feature type="domain" description="GntR C-terminal" evidence="5">
    <location>
        <begin position="154"/>
        <end position="282"/>
    </location>
</feature>
<evidence type="ECO:0000256" key="2">
    <source>
        <dbReference type="ARBA" id="ARBA00023125"/>
    </source>
</evidence>
<dbReference type="Proteomes" id="UP000241229">
    <property type="component" value="Unassembled WGS sequence"/>
</dbReference>
<evidence type="ECO:0000256" key="1">
    <source>
        <dbReference type="ARBA" id="ARBA00023015"/>
    </source>
</evidence>
<dbReference type="SMART" id="SM00895">
    <property type="entry name" value="FCD"/>
    <property type="match status" value="1"/>
</dbReference>
<dbReference type="PRINTS" id="PR00035">
    <property type="entry name" value="HTHGNTR"/>
</dbReference>
<dbReference type="SMART" id="SM00345">
    <property type="entry name" value="HTH_GNTR"/>
    <property type="match status" value="2"/>
</dbReference>
<dbReference type="InterPro" id="IPR008920">
    <property type="entry name" value="TF_FadR/GntR_C"/>
</dbReference>
<dbReference type="InterPro" id="IPR011711">
    <property type="entry name" value="GntR_C"/>
</dbReference>
<evidence type="ECO:0000313" key="7">
    <source>
        <dbReference type="Proteomes" id="UP000241229"/>
    </source>
</evidence>
<dbReference type="GO" id="GO:0003700">
    <property type="term" value="F:DNA-binding transcription factor activity"/>
    <property type="evidence" value="ECO:0007669"/>
    <property type="project" value="InterPro"/>
</dbReference>
<dbReference type="OrthoDB" id="9799812at2"/>
<dbReference type="PANTHER" id="PTHR43537">
    <property type="entry name" value="TRANSCRIPTIONAL REGULATOR, GNTR FAMILY"/>
    <property type="match status" value="1"/>
</dbReference>
<dbReference type="Gene3D" id="1.20.120.530">
    <property type="entry name" value="GntR ligand-binding domain-like"/>
    <property type="match status" value="1"/>
</dbReference>
<dbReference type="GO" id="GO:0003677">
    <property type="term" value="F:DNA binding"/>
    <property type="evidence" value="ECO:0007669"/>
    <property type="project" value="UniProtKB-KW"/>
</dbReference>
<evidence type="ECO:0000256" key="3">
    <source>
        <dbReference type="ARBA" id="ARBA00023163"/>
    </source>
</evidence>
<gene>
    <name evidence="6" type="ORF">C7I84_20425</name>
</gene>
<dbReference type="Pfam" id="PF00392">
    <property type="entry name" value="GntR"/>
    <property type="match status" value="2"/>
</dbReference>
<protein>
    <submittedName>
        <fullName evidence="6">GntR family transcriptional regulator</fullName>
    </submittedName>
</protein>
<organism evidence="6 7">
    <name type="scientific">Kumtagia ephedrae</name>
    <dbReference type="NCBI Taxonomy" id="2116701"/>
    <lineage>
        <taxon>Bacteria</taxon>
        <taxon>Pseudomonadati</taxon>
        <taxon>Pseudomonadota</taxon>
        <taxon>Alphaproteobacteria</taxon>
        <taxon>Hyphomicrobiales</taxon>
        <taxon>Phyllobacteriaceae</taxon>
        <taxon>Kumtagia</taxon>
    </lineage>
</organism>
<keyword evidence="2" id="KW-0238">DNA-binding</keyword>
<dbReference type="InterPro" id="IPR036388">
    <property type="entry name" value="WH-like_DNA-bd_sf"/>
</dbReference>
<feature type="domain" description="HTH gntR-type" evidence="4">
    <location>
        <begin position="85"/>
        <end position="144"/>
    </location>
</feature>
<dbReference type="RefSeq" id="WP_106774065.1">
    <property type="nucleotide sequence ID" value="NZ_PXYK01000021.1"/>
</dbReference>
<keyword evidence="3" id="KW-0804">Transcription</keyword>
<comment type="caution">
    <text evidence="6">The sequence shown here is derived from an EMBL/GenBank/DDBJ whole genome shotgun (WGS) entry which is preliminary data.</text>
</comment>